<dbReference type="Pfam" id="PF03168">
    <property type="entry name" value="LEA_2"/>
    <property type="match status" value="1"/>
</dbReference>
<protein>
    <recommendedName>
        <fullName evidence="3">Late embryogenesis abundant protein LEA-2 subgroup domain-containing protein</fullName>
    </recommendedName>
</protein>
<feature type="transmembrane region" description="Helical" evidence="2">
    <location>
        <begin position="31"/>
        <end position="54"/>
    </location>
</feature>
<evidence type="ECO:0000256" key="1">
    <source>
        <dbReference type="SAM" id="MobiDB-lite"/>
    </source>
</evidence>
<keyword evidence="2" id="KW-1133">Transmembrane helix</keyword>
<evidence type="ECO:0000259" key="3">
    <source>
        <dbReference type="Pfam" id="PF03168"/>
    </source>
</evidence>
<feature type="compositionally biased region" description="Basic and acidic residues" evidence="1">
    <location>
        <begin position="1"/>
        <end position="11"/>
    </location>
</feature>
<dbReference type="InterPro" id="IPR055301">
    <property type="entry name" value="Lea14-like_2"/>
</dbReference>
<keyword evidence="5" id="KW-1185">Reference proteome</keyword>
<comment type="caution">
    <text evidence="4">The sequence shown here is derived from an EMBL/GenBank/DDBJ whole genome shotgun (WGS) entry which is preliminary data.</text>
</comment>
<gene>
    <name evidence="4" type="ORF">DVH24_017720</name>
</gene>
<sequence>MAEKGNQRSDEEMANSQPEQHQLKRKKRIRLGIYIAVFVVFQIIVITTLSLTVLKVKTPKVRLGAVNVQNLTAAPETPSFDMTFATQISIKNTNLGRYKFDASTVKFDYDGATVGQVNVPESKVGMWSTKKIDVTVSLSAKGLPNSKNSRLRSELSTGVLRLTSEATASGTVELMMVMKKKKSATMDCTLEVNLSTKKIQYLECE</sequence>
<evidence type="ECO:0000313" key="4">
    <source>
        <dbReference type="EMBL" id="RXI05678.1"/>
    </source>
</evidence>
<accession>A0A498KDP0</accession>
<dbReference type="SMR" id="A0A498KDP0"/>
<keyword evidence="2" id="KW-0472">Membrane</keyword>
<dbReference type="EMBL" id="RDQH01000328">
    <property type="protein sequence ID" value="RXI05678.1"/>
    <property type="molecule type" value="Genomic_DNA"/>
</dbReference>
<dbReference type="PANTHER" id="PTHR31852">
    <property type="entry name" value="LATE EMBRYOGENESIS ABUNDANT (LEA) HYDROXYPROLINE-RICH GLYCOPROTEIN FAMILY"/>
    <property type="match status" value="1"/>
</dbReference>
<dbReference type="AlphaFoldDB" id="A0A498KDP0"/>
<proteinExistence type="predicted"/>
<evidence type="ECO:0000256" key="2">
    <source>
        <dbReference type="SAM" id="Phobius"/>
    </source>
</evidence>
<feature type="domain" description="Late embryogenesis abundant protein LEA-2 subgroup" evidence="3">
    <location>
        <begin position="88"/>
        <end position="189"/>
    </location>
</feature>
<organism evidence="4 5">
    <name type="scientific">Malus domestica</name>
    <name type="common">Apple</name>
    <name type="synonym">Pyrus malus</name>
    <dbReference type="NCBI Taxonomy" id="3750"/>
    <lineage>
        <taxon>Eukaryota</taxon>
        <taxon>Viridiplantae</taxon>
        <taxon>Streptophyta</taxon>
        <taxon>Embryophyta</taxon>
        <taxon>Tracheophyta</taxon>
        <taxon>Spermatophyta</taxon>
        <taxon>Magnoliopsida</taxon>
        <taxon>eudicotyledons</taxon>
        <taxon>Gunneridae</taxon>
        <taxon>Pentapetalae</taxon>
        <taxon>rosids</taxon>
        <taxon>fabids</taxon>
        <taxon>Rosales</taxon>
        <taxon>Rosaceae</taxon>
        <taxon>Amygdaloideae</taxon>
        <taxon>Maleae</taxon>
        <taxon>Malus</taxon>
    </lineage>
</organism>
<name>A0A498KDP0_MALDO</name>
<dbReference type="Gene3D" id="2.60.40.1820">
    <property type="match status" value="1"/>
</dbReference>
<feature type="region of interest" description="Disordered" evidence="1">
    <location>
        <begin position="1"/>
        <end position="21"/>
    </location>
</feature>
<dbReference type="Proteomes" id="UP000290289">
    <property type="component" value="Chromosome 2"/>
</dbReference>
<evidence type="ECO:0000313" key="5">
    <source>
        <dbReference type="Proteomes" id="UP000290289"/>
    </source>
</evidence>
<reference evidence="4 5" key="1">
    <citation type="submission" date="2018-10" db="EMBL/GenBank/DDBJ databases">
        <title>A high-quality apple genome assembly.</title>
        <authorList>
            <person name="Hu J."/>
        </authorList>
    </citation>
    <scope>NUCLEOTIDE SEQUENCE [LARGE SCALE GENOMIC DNA]</scope>
    <source>
        <strain evidence="5">cv. HFTH1</strain>
        <tissue evidence="4">Young leaf</tissue>
    </source>
</reference>
<keyword evidence="2" id="KW-0812">Transmembrane</keyword>
<dbReference type="InterPro" id="IPR004864">
    <property type="entry name" value="LEA_2"/>
</dbReference>